<evidence type="ECO:0000313" key="7">
    <source>
        <dbReference type="EMBL" id="OWK10357.1"/>
    </source>
</evidence>
<reference evidence="7 8" key="1">
    <citation type="journal article" date="2018" name="Mol. Genet. Genomics">
        <title>The red deer Cervus elaphus genome CerEla1.0: sequencing, annotating, genes, and chromosomes.</title>
        <authorList>
            <person name="Bana N.A."/>
            <person name="Nyiri A."/>
            <person name="Nagy J."/>
            <person name="Frank K."/>
            <person name="Nagy T."/>
            <person name="Steger V."/>
            <person name="Schiller M."/>
            <person name="Lakatos P."/>
            <person name="Sugar L."/>
            <person name="Horn P."/>
            <person name="Barta E."/>
            <person name="Orosz L."/>
        </authorList>
    </citation>
    <scope>NUCLEOTIDE SEQUENCE [LARGE SCALE GENOMIC DNA]</scope>
    <source>
        <strain evidence="7">Hungarian</strain>
    </source>
</reference>
<dbReference type="Gene3D" id="3.90.290.10">
    <property type="entry name" value="TGF-beta binding (TB) domain"/>
    <property type="match status" value="1"/>
</dbReference>
<keyword evidence="4" id="KW-0325">Glycoprotein</keyword>
<evidence type="ECO:0000256" key="1">
    <source>
        <dbReference type="ARBA" id="ARBA00022729"/>
    </source>
</evidence>
<dbReference type="EMBL" id="MKHE01000011">
    <property type="protein sequence ID" value="OWK10357.1"/>
    <property type="molecule type" value="Genomic_DNA"/>
</dbReference>
<evidence type="ECO:0000256" key="3">
    <source>
        <dbReference type="ARBA" id="ARBA00023157"/>
    </source>
</evidence>
<evidence type="ECO:0000256" key="4">
    <source>
        <dbReference type="ARBA" id="ARBA00023180"/>
    </source>
</evidence>
<keyword evidence="8" id="KW-1185">Reference proteome</keyword>
<comment type="caution">
    <text evidence="7">The sequence shown here is derived from an EMBL/GenBank/DDBJ whole genome shotgun (WGS) entry which is preliminary data.</text>
</comment>
<proteinExistence type="predicted"/>
<dbReference type="InterPro" id="IPR017878">
    <property type="entry name" value="TB_dom"/>
</dbReference>
<evidence type="ECO:0000256" key="5">
    <source>
        <dbReference type="SAM" id="MobiDB-lite"/>
    </source>
</evidence>
<protein>
    <submittedName>
        <fullName evidence="7">LTBP1</fullName>
    </submittedName>
</protein>
<dbReference type="Proteomes" id="UP000242450">
    <property type="component" value="Chromosome 11"/>
</dbReference>
<dbReference type="SUPFAM" id="SSF57581">
    <property type="entry name" value="TB module/8-cys domain"/>
    <property type="match status" value="1"/>
</dbReference>
<feature type="domain" description="TB" evidence="6">
    <location>
        <begin position="46"/>
        <end position="91"/>
    </location>
</feature>
<dbReference type="AlphaFoldDB" id="A0A212CWI3"/>
<feature type="region of interest" description="Disordered" evidence="5">
    <location>
        <begin position="147"/>
        <end position="208"/>
    </location>
</feature>
<dbReference type="InterPro" id="IPR036773">
    <property type="entry name" value="TB_dom_sf"/>
</dbReference>
<evidence type="ECO:0000259" key="6">
    <source>
        <dbReference type="PROSITE" id="PS51364"/>
    </source>
</evidence>
<dbReference type="OrthoDB" id="4062651at2759"/>
<gene>
    <name evidence="7" type="ORF">Celaphus_00005720</name>
</gene>
<name>A0A212CWI3_CEREH</name>
<dbReference type="Pfam" id="PF00683">
    <property type="entry name" value="TB"/>
    <property type="match status" value="1"/>
</dbReference>
<evidence type="ECO:0000256" key="2">
    <source>
        <dbReference type="ARBA" id="ARBA00022737"/>
    </source>
</evidence>
<accession>A0A212CWI3</accession>
<keyword evidence="1" id="KW-0732">Signal</keyword>
<keyword evidence="2" id="KW-0677">Repeat</keyword>
<sequence>MASNPDFQARFSIYVKCRTGFCRFLGDIRPYLSASADTPVISEEKGPCYRLVSPGRQCMHPLSVHLTRQLCCCSVGKAWGPHCEKCPLPGTGKTRPATCAAFPATQDDWDSEYFPIPNLAAFKEICPGGMGYTVSGVHRRRPIHHHVGKGPVFVKPKNTQPVAKSTHPPPLPAKEEPVEALTFSREQGPGAVEPEVATVPPEKRGGSGENAAVDFVVLTFCGDLMLLKINEEKAG</sequence>
<dbReference type="PROSITE" id="PS51364">
    <property type="entry name" value="TB"/>
    <property type="match status" value="1"/>
</dbReference>
<organism evidence="7 8">
    <name type="scientific">Cervus elaphus hippelaphus</name>
    <name type="common">European red deer</name>
    <dbReference type="NCBI Taxonomy" id="46360"/>
    <lineage>
        <taxon>Eukaryota</taxon>
        <taxon>Metazoa</taxon>
        <taxon>Chordata</taxon>
        <taxon>Craniata</taxon>
        <taxon>Vertebrata</taxon>
        <taxon>Euteleostomi</taxon>
        <taxon>Mammalia</taxon>
        <taxon>Eutheria</taxon>
        <taxon>Laurasiatheria</taxon>
        <taxon>Artiodactyla</taxon>
        <taxon>Ruminantia</taxon>
        <taxon>Pecora</taxon>
        <taxon>Cervidae</taxon>
        <taxon>Cervinae</taxon>
        <taxon>Cervus</taxon>
    </lineage>
</organism>
<evidence type="ECO:0000313" key="8">
    <source>
        <dbReference type="Proteomes" id="UP000242450"/>
    </source>
</evidence>
<keyword evidence="3" id="KW-1015">Disulfide bond</keyword>